<sequence length="552" mass="60963">MKNTLNKFGITIMALVMLWSCEKDDGPKSFANQPPVIYDQSFHVPEALTDGQTVAEVKAYDSNMGTKLTYSITADDSDMFEISPKTGLLSLKAGKELDLEAPQSHKITVTVTDGEREDTGLITICDCVPVFAQEAYEFEVSEDLSTEELIHTFEVEDADTDIADLVFNIPTNDNGLFTINEAGELSLAAGQQLDYETSKEHNITVSVEDDNATVEVAVKIIVINDGDTLAEDPKSFVTTWKTETDGEEIMFEIINNYYSYNYTIDWGDGTIEELTEADGHPSHIYASAGTYTVAIYGEFPTVLFNNPQYSSKLESLEQWGIIQWEYLSYTFGNCENMVYNATDVPDLSKATSTSGMFYEATSFNGDVSDWDVSHVTTMTGMFAGATSFNGNLSDWDVSHVTSMTAMFYGATSFNGDISNWDVSHVTGMGSMFRDATSFNGDVSSWDVNNVNTMENMFNGATSFDGDLSNWNIGKVELMDGMLDNSGMSKENFNALLMGWSSFVEQNNGPYDINFGADGLTFCGTEALEAGLKLQNNYNWNFTGDQVFEQECN</sequence>
<dbReference type="NCBIfam" id="TIGR02167">
    <property type="entry name" value="Liste_lipo_26"/>
    <property type="match status" value="4"/>
</dbReference>
<dbReference type="eggNOG" id="COG3291">
    <property type="taxonomic scope" value="Bacteria"/>
</dbReference>
<evidence type="ECO:0000259" key="3">
    <source>
        <dbReference type="PROSITE" id="PS50093"/>
    </source>
</evidence>
<dbReference type="InterPro" id="IPR005046">
    <property type="entry name" value="DUF285"/>
</dbReference>
<feature type="domain" description="PKD" evidence="3">
    <location>
        <begin position="232"/>
        <end position="295"/>
    </location>
</feature>
<reference evidence="5 6" key="2">
    <citation type="journal article" date="2012" name="Stand. Genomic Sci.">
        <title>Complete genome sequence of the facultatively anaerobic, appendaged bacterium Muricauda ruestringensis type strain (B1(T)).</title>
        <authorList>
            <person name="Huntemann M."/>
            <person name="Teshima H."/>
            <person name="Lapidus A."/>
            <person name="Nolan M."/>
            <person name="Lucas S."/>
            <person name="Hammon N."/>
            <person name="Deshpande S."/>
            <person name="Cheng J.F."/>
            <person name="Tapia R."/>
            <person name="Goodwin L.A."/>
            <person name="Pitluck S."/>
            <person name="Liolios K."/>
            <person name="Pagani I."/>
            <person name="Ivanova N."/>
            <person name="Mavromatis K."/>
            <person name="Mikhailova N."/>
            <person name="Pati A."/>
            <person name="Chen A."/>
            <person name="Palaniappan K."/>
            <person name="Land M."/>
            <person name="Hauser L."/>
            <person name="Pan C."/>
            <person name="Brambilla E.M."/>
            <person name="Rohde M."/>
            <person name="Spring S."/>
            <person name="Goker M."/>
            <person name="Detter J.C."/>
            <person name="Bristow J."/>
            <person name="Eisen J.A."/>
            <person name="Markowitz V."/>
            <person name="Hugenholtz P."/>
            <person name="Kyrpides N.C."/>
            <person name="Klenk H.P."/>
            <person name="Woyke T."/>
        </authorList>
    </citation>
    <scope>NUCLEOTIDE SEQUENCE [LARGE SCALE GENOMIC DNA]</scope>
    <source>
        <strain evidence="6">DSM 13258 / LMG 19739 / B1</strain>
    </source>
</reference>
<evidence type="ECO:0000256" key="1">
    <source>
        <dbReference type="ARBA" id="ARBA00022692"/>
    </source>
</evidence>
<reference evidence="6" key="1">
    <citation type="submission" date="2011-08" db="EMBL/GenBank/DDBJ databases">
        <title>The complete genome of Muricauda ruestringensis DSM 13258.</title>
        <authorList>
            <person name="Lucas S."/>
            <person name="Han J."/>
            <person name="Lapidus A."/>
            <person name="Bruce D."/>
            <person name="Goodwin L."/>
            <person name="Pitluck S."/>
            <person name="Peters L."/>
            <person name="Kyrpides N."/>
            <person name="Mavromatis K."/>
            <person name="Ivanova N."/>
            <person name="Ovchinnikova G."/>
            <person name="Teshima H."/>
            <person name="Detter J.C."/>
            <person name="Tapia R."/>
            <person name="Han C."/>
            <person name="Land M."/>
            <person name="Hauser L."/>
            <person name="Markowitz V."/>
            <person name="Cheng J.-F."/>
            <person name="Hugenholtz P."/>
            <person name="Woyke T."/>
            <person name="Wu D."/>
            <person name="Spring S."/>
            <person name="Schroeder M."/>
            <person name="Brambilla E."/>
            <person name="Klenk H.-P."/>
            <person name="Eisen J.A."/>
        </authorList>
    </citation>
    <scope>NUCLEOTIDE SEQUENCE [LARGE SCALE GENOMIC DNA]</scope>
    <source>
        <strain evidence="6">DSM 13258 / LMG 19739 / B1</strain>
    </source>
</reference>
<dbReference type="STRING" id="886377.Murru_3271"/>
<dbReference type="GO" id="GO:0007156">
    <property type="term" value="P:homophilic cell adhesion via plasma membrane adhesion molecules"/>
    <property type="evidence" value="ECO:0007669"/>
    <property type="project" value="InterPro"/>
</dbReference>
<dbReference type="InterPro" id="IPR011889">
    <property type="entry name" value="Liste_lipo_26"/>
</dbReference>
<gene>
    <name evidence="5" type="ordered locus">Murru_3271</name>
</gene>
<keyword evidence="2" id="KW-1133">Transmembrane helix</keyword>
<accession>G2PMF7</accession>
<dbReference type="HOGENOM" id="CLU_493330_0_0_10"/>
<evidence type="ECO:0000313" key="6">
    <source>
        <dbReference type="Proteomes" id="UP000008908"/>
    </source>
</evidence>
<feature type="domain" description="Cadherin" evidence="4">
    <location>
        <begin position="132"/>
        <end position="235"/>
    </location>
</feature>
<dbReference type="InterPro" id="IPR015919">
    <property type="entry name" value="Cadherin-like_sf"/>
</dbReference>
<dbReference type="Pfam" id="PF03382">
    <property type="entry name" value="DUF285"/>
    <property type="match status" value="1"/>
</dbReference>
<dbReference type="Pfam" id="PF00028">
    <property type="entry name" value="Cadherin"/>
    <property type="match status" value="2"/>
</dbReference>
<dbReference type="PANTHER" id="PTHR24026">
    <property type="entry name" value="FAT ATYPICAL CADHERIN-RELATED"/>
    <property type="match status" value="1"/>
</dbReference>
<organism evidence="5 6">
    <name type="scientific">Allomuricauda ruestringensis (strain DSM 13258 / CIP 107369 / LMG 19739 / B1)</name>
    <name type="common">Muricauda ruestringensis</name>
    <dbReference type="NCBI Taxonomy" id="886377"/>
    <lineage>
        <taxon>Bacteria</taxon>
        <taxon>Pseudomonadati</taxon>
        <taxon>Bacteroidota</taxon>
        <taxon>Flavobacteriia</taxon>
        <taxon>Flavobacteriales</taxon>
        <taxon>Flavobacteriaceae</taxon>
        <taxon>Flagellimonas</taxon>
    </lineage>
</organism>
<dbReference type="SUPFAM" id="SSF141571">
    <property type="entry name" value="Pentapeptide repeat-like"/>
    <property type="match status" value="1"/>
</dbReference>
<dbReference type="KEGG" id="mrs:Murru_3271"/>
<evidence type="ECO:0000259" key="4">
    <source>
        <dbReference type="PROSITE" id="PS50268"/>
    </source>
</evidence>
<keyword evidence="2" id="KW-0472">Membrane</keyword>
<dbReference type="SUPFAM" id="SSF49299">
    <property type="entry name" value="PKD domain"/>
    <property type="match status" value="1"/>
</dbReference>
<dbReference type="Gene3D" id="2.60.40.60">
    <property type="entry name" value="Cadherins"/>
    <property type="match status" value="2"/>
</dbReference>
<dbReference type="InterPro" id="IPR035986">
    <property type="entry name" value="PKD_dom_sf"/>
</dbReference>
<dbReference type="SMART" id="SM00112">
    <property type="entry name" value="CA"/>
    <property type="match status" value="2"/>
</dbReference>
<evidence type="ECO:0000256" key="2">
    <source>
        <dbReference type="ARBA" id="ARBA00022989"/>
    </source>
</evidence>
<dbReference type="Proteomes" id="UP000008908">
    <property type="component" value="Chromosome"/>
</dbReference>
<dbReference type="InterPro" id="IPR002126">
    <property type="entry name" value="Cadherin-like_dom"/>
</dbReference>
<evidence type="ECO:0000313" key="5">
    <source>
        <dbReference type="EMBL" id="AEM72290.1"/>
    </source>
</evidence>
<dbReference type="InterPro" id="IPR000601">
    <property type="entry name" value="PKD_dom"/>
</dbReference>
<dbReference type="PANTHER" id="PTHR24026:SF126">
    <property type="entry name" value="PROTOCADHERIN FAT 4"/>
    <property type="match status" value="1"/>
</dbReference>
<dbReference type="PRINTS" id="PR00205">
    <property type="entry name" value="CADHERIN"/>
</dbReference>
<dbReference type="GO" id="GO:0005886">
    <property type="term" value="C:plasma membrane"/>
    <property type="evidence" value="ECO:0007669"/>
    <property type="project" value="UniProtKB-SubCell"/>
</dbReference>
<keyword evidence="1" id="KW-0812">Transmembrane</keyword>
<protein>
    <submittedName>
        <fullName evidence="5">Lipoprotein</fullName>
    </submittedName>
</protein>
<name>G2PMF7_ALLRU</name>
<dbReference type="GO" id="GO:0005509">
    <property type="term" value="F:calcium ion binding"/>
    <property type="evidence" value="ECO:0007669"/>
    <property type="project" value="InterPro"/>
</dbReference>
<dbReference type="Gene3D" id="2.60.40.10">
    <property type="entry name" value="Immunoglobulins"/>
    <property type="match status" value="1"/>
</dbReference>
<dbReference type="EMBL" id="CP002999">
    <property type="protein sequence ID" value="AEM72290.1"/>
    <property type="molecule type" value="Genomic_DNA"/>
</dbReference>
<dbReference type="CDD" id="cd11304">
    <property type="entry name" value="Cadherin_repeat"/>
    <property type="match status" value="2"/>
</dbReference>
<dbReference type="InterPro" id="IPR013783">
    <property type="entry name" value="Ig-like_fold"/>
</dbReference>
<feature type="domain" description="Cadherin" evidence="4">
    <location>
        <begin position="36"/>
        <end position="138"/>
    </location>
</feature>
<dbReference type="PROSITE" id="PS50268">
    <property type="entry name" value="CADHERIN_2"/>
    <property type="match status" value="2"/>
</dbReference>
<keyword evidence="6" id="KW-1185">Reference proteome</keyword>
<dbReference type="CDD" id="cd00146">
    <property type="entry name" value="PKD"/>
    <property type="match status" value="1"/>
</dbReference>
<dbReference type="AlphaFoldDB" id="G2PMF7"/>
<dbReference type="PROSITE" id="PS50093">
    <property type="entry name" value="PKD"/>
    <property type="match status" value="1"/>
</dbReference>
<dbReference type="SUPFAM" id="SSF49313">
    <property type="entry name" value="Cadherin-like"/>
    <property type="match status" value="2"/>
</dbReference>
<dbReference type="RefSeq" id="WP_014034568.1">
    <property type="nucleotide sequence ID" value="NC_015945.1"/>
</dbReference>
<dbReference type="OrthoDB" id="9813840at2"/>
<proteinExistence type="predicted"/>
<keyword evidence="5" id="KW-0449">Lipoprotein</keyword>